<accession>A0A379VMX8</accession>
<protein>
    <submittedName>
        <fullName evidence="3">YfbK_1 protein</fullName>
    </submittedName>
</protein>
<feature type="domain" description="Uncharacterised protein YfbK N-terminal" evidence="2">
    <location>
        <begin position="117"/>
        <end position="219"/>
    </location>
</feature>
<dbReference type="InterPro" id="IPR022156">
    <property type="entry name" value="Uncharacterised_YfbK_N"/>
</dbReference>
<evidence type="ECO:0000259" key="2">
    <source>
        <dbReference type="Pfam" id="PF12450"/>
    </source>
</evidence>
<evidence type="ECO:0000313" key="3">
    <source>
        <dbReference type="EMBL" id="SUH08202.1"/>
    </source>
</evidence>
<organism evidence="3 4">
    <name type="scientific">Salmonella enterica I</name>
    <dbReference type="NCBI Taxonomy" id="59201"/>
    <lineage>
        <taxon>Bacteria</taxon>
        <taxon>Pseudomonadati</taxon>
        <taxon>Pseudomonadota</taxon>
        <taxon>Gammaproteobacteria</taxon>
        <taxon>Enterobacterales</taxon>
        <taxon>Enterobacteriaceae</taxon>
        <taxon>Salmonella</taxon>
    </lineage>
</organism>
<dbReference type="PROSITE" id="PS51257">
    <property type="entry name" value="PROKAR_LIPOPROTEIN"/>
    <property type="match status" value="1"/>
</dbReference>
<dbReference type="Pfam" id="PF12450">
    <property type="entry name" value="vWF_A"/>
    <property type="match status" value="1"/>
</dbReference>
<gene>
    <name evidence="3" type="primary">yfbK_1</name>
    <name evidence="3" type="ORF">NCTC8256_02124</name>
</gene>
<feature type="region of interest" description="Disordered" evidence="1">
    <location>
        <begin position="246"/>
        <end position="271"/>
    </location>
</feature>
<sequence>MLNGKTLMLLLGGVVLSGCGPEPSDPQGNNPAELKQEQAIQKENSAQAGDDTVQKRQAEAAQQAAKKAAEYKAKAEAKALADAKAGSLATAEAPQHEMRTRAAASKAFAAQGGNVMGTARYEHYDENPIKQVSQAPLATFSLDVDTGSYANVRRFLNQGQLPPPEAVRVEEMLNYFPAPQPVADKQDNTKPIAACIPMPFAVKYELAPSPWNAQRTLLKVDVQAQDMQTRDLPPANLVFLIDTSGSMPASGTPAADPVGAKTAGERSACAG</sequence>
<reference evidence="3 4" key="1">
    <citation type="submission" date="2018-06" db="EMBL/GenBank/DDBJ databases">
        <authorList>
            <consortium name="Pathogen Informatics"/>
            <person name="Doyle S."/>
        </authorList>
    </citation>
    <scope>NUCLEOTIDE SEQUENCE [LARGE SCALE GENOMIC DNA]</scope>
    <source>
        <strain evidence="3 4">NCTC8256</strain>
    </source>
</reference>
<dbReference type="EMBL" id="UGXR01000001">
    <property type="protein sequence ID" value="SUH08202.1"/>
    <property type="molecule type" value="Genomic_DNA"/>
</dbReference>
<proteinExistence type="predicted"/>
<feature type="compositionally biased region" description="Polar residues" evidence="1">
    <location>
        <begin position="38"/>
        <end position="47"/>
    </location>
</feature>
<feature type="region of interest" description="Disordered" evidence="1">
    <location>
        <begin position="18"/>
        <end position="68"/>
    </location>
</feature>
<name>A0A379VMX8_SALET</name>
<evidence type="ECO:0000256" key="1">
    <source>
        <dbReference type="SAM" id="MobiDB-lite"/>
    </source>
</evidence>
<dbReference type="Proteomes" id="UP000254346">
    <property type="component" value="Unassembled WGS sequence"/>
</dbReference>
<evidence type="ECO:0000313" key="4">
    <source>
        <dbReference type="Proteomes" id="UP000254346"/>
    </source>
</evidence>
<dbReference type="AlphaFoldDB" id="A0A379VMX8"/>